<reference evidence="2 3" key="1">
    <citation type="submission" date="2015-03" db="EMBL/GenBank/DDBJ databases">
        <title>Comparative analysis of the OM43 clade including a novel species from Red Sea uncovers genomic and metabolic diversity among marine methylotrophs.</title>
        <authorList>
            <person name="Jimenez-Infante F."/>
            <person name="Ngugi D.K."/>
            <person name="Vinu M."/>
            <person name="Alam I."/>
            <person name="Kamau A."/>
            <person name="Blom J."/>
            <person name="Bajic V.B."/>
            <person name="Stingl U."/>
        </authorList>
    </citation>
    <scope>NUCLEOTIDE SEQUENCE [LARGE SCALE GENOMIC DNA]</scope>
    <source>
        <strain evidence="2 3">MBRSH7</strain>
    </source>
</reference>
<dbReference type="SUPFAM" id="SSF56112">
    <property type="entry name" value="Protein kinase-like (PK-like)"/>
    <property type="match status" value="1"/>
</dbReference>
<evidence type="ECO:0000313" key="2">
    <source>
        <dbReference type="EMBL" id="AKO66135.1"/>
    </source>
</evidence>
<sequence length="256" mass="30672">MLTFYSNKEDFKDSSFSDLFNVNGKIIRSGANRETLEFLFKNKKYFIKRFSSGSFLQNILNKLGFVKDVGNARNEFEAYQILKEIGVETAKLVCYGNEKKIWNNRSFVISEEIKNFEQLDFFFSKKKYQKDKKKYQDRIYKKVVDIINKLHRNGIVHHDLYLCHFLLDLNSLGNKKNIKIYLIDFHRLEKKTKVSTKRISKELGDLLFSIKYFGNEERFEKILKTNYFNKNFLENHKMDIDDRATLMLKKYKNKYA</sequence>
<dbReference type="EMBL" id="CP011002">
    <property type="protein sequence ID" value="AKO66135.1"/>
    <property type="molecule type" value="Genomic_DNA"/>
</dbReference>
<feature type="domain" description="Protein kinase" evidence="1">
    <location>
        <begin position="5"/>
        <end position="256"/>
    </location>
</feature>
<dbReference type="Pfam" id="PF06293">
    <property type="entry name" value="Kdo"/>
    <property type="match status" value="1"/>
</dbReference>
<dbReference type="Proteomes" id="UP000066549">
    <property type="component" value="Chromosome"/>
</dbReference>
<evidence type="ECO:0000259" key="1">
    <source>
        <dbReference type="PROSITE" id="PS50011"/>
    </source>
</evidence>
<organism evidence="2 3">
    <name type="scientific">Methylophilales bacterium MBRS-H7</name>
    <dbReference type="NCBI Taxonomy" id="1623450"/>
    <lineage>
        <taxon>Bacteria</taxon>
        <taxon>Pseudomonadati</taxon>
        <taxon>Pseudomonadota</taxon>
        <taxon>Betaproteobacteria</taxon>
        <taxon>Nitrosomonadales</taxon>
        <taxon>OM43 clade</taxon>
    </lineage>
</organism>
<dbReference type="GO" id="GO:0004672">
    <property type="term" value="F:protein kinase activity"/>
    <property type="evidence" value="ECO:0007669"/>
    <property type="project" value="InterPro"/>
</dbReference>
<dbReference type="GO" id="GO:0005524">
    <property type="term" value="F:ATP binding"/>
    <property type="evidence" value="ECO:0007669"/>
    <property type="project" value="InterPro"/>
</dbReference>
<dbReference type="AlphaFoldDB" id="A0A0H4J261"/>
<name>A0A0H4J261_9PROT</name>
<protein>
    <recommendedName>
        <fullName evidence="1">Protein kinase domain-containing protein</fullName>
    </recommendedName>
</protein>
<dbReference type="PROSITE" id="PS50011">
    <property type="entry name" value="PROTEIN_KINASE_DOM"/>
    <property type="match status" value="1"/>
</dbReference>
<dbReference type="OrthoDB" id="9782725at2"/>
<dbReference type="InterPro" id="IPR000719">
    <property type="entry name" value="Prot_kinase_dom"/>
</dbReference>
<dbReference type="Gene3D" id="1.10.510.10">
    <property type="entry name" value="Transferase(Phosphotransferase) domain 1"/>
    <property type="match status" value="1"/>
</dbReference>
<keyword evidence="3" id="KW-1185">Reference proteome</keyword>
<evidence type="ECO:0000313" key="3">
    <source>
        <dbReference type="Proteomes" id="UP000066549"/>
    </source>
</evidence>
<accession>A0A0H4J261</accession>
<dbReference type="InterPro" id="IPR011009">
    <property type="entry name" value="Kinase-like_dom_sf"/>
</dbReference>
<proteinExistence type="predicted"/>
<gene>
    <name evidence="2" type="ORF">VI33_05465</name>
</gene>